<gene>
    <name evidence="1" type="ORF">GN244_ATG14095</name>
</gene>
<sequence length="114" mass="12349">MDAAVMEDRSLQLTTLEATLGAVAIVHPARDEAVGNLTVNRTLRLGLMLASIMDECSQKTDPFRRVKQDTGLKAMLCATFRRAGVQNAGRFGCWVNAAKRSAAPGAGRFDGRRK</sequence>
<dbReference type="AlphaFoldDB" id="A0A833SFU4"/>
<proteinExistence type="predicted"/>
<reference evidence="1" key="1">
    <citation type="submission" date="2020-04" db="EMBL/GenBank/DDBJ databases">
        <title>Hybrid Assembly of Korean Phytophthora infestans isolates.</title>
        <authorList>
            <person name="Prokchorchik M."/>
            <person name="Lee Y."/>
            <person name="Seo J."/>
            <person name="Cho J.-H."/>
            <person name="Park Y.-E."/>
            <person name="Jang D.-C."/>
            <person name="Im J.-S."/>
            <person name="Choi J.-G."/>
            <person name="Park H.-J."/>
            <person name="Lee G.-B."/>
            <person name="Lee Y.-G."/>
            <person name="Hong S.-Y."/>
            <person name="Cho K."/>
            <person name="Sohn K.H."/>
        </authorList>
    </citation>
    <scope>NUCLEOTIDE SEQUENCE</scope>
    <source>
        <strain evidence="1">KR_1_A1</strain>
    </source>
</reference>
<organism evidence="1 2">
    <name type="scientific">Phytophthora infestans</name>
    <name type="common">Potato late blight agent</name>
    <name type="synonym">Botrytis infestans</name>
    <dbReference type="NCBI Taxonomy" id="4787"/>
    <lineage>
        <taxon>Eukaryota</taxon>
        <taxon>Sar</taxon>
        <taxon>Stramenopiles</taxon>
        <taxon>Oomycota</taxon>
        <taxon>Peronosporomycetes</taxon>
        <taxon>Peronosporales</taxon>
        <taxon>Peronosporaceae</taxon>
        <taxon>Phytophthora</taxon>
    </lineage>
</organism>
<dbReference type="EMBL" id="WSZM01000399">
    <property type="protein sequence ID" value="KAF4033887.1"/>
    <property type="molecule type" value="Genomic_DNA"/>
</dbReference>
<dbReference type="Proteomes" id="UP000602510">
    <property type="component" value="Unassembled WGS sequence"/>
</dbReference>
<name>A0A833SFU4_PHYIN</name>
<comment type="caution">
    <text evidence="1">The sequence shown here is derived from an EMBL/GenBank/DDBJ whole genome shotgun (WGS) entry which is preliminary data.</text>
</comment>
<protein>
    <submittedName>
        <fullName evidence="1">Uncharacterized protein</fullName>
    </submittedName>
</protein>
<evidence type="ECO:0000313" key="2">
    <source>
        <dbReference type="Proteomes" id="UP000602510"/>
    </source>
</evidence>
<evidence type="ECO:0000313" key="1">
    <source>
        <dbReference type="EMBL" id="KAF4033887.1"/>
    </source>
</evidence>
<keyword evidence="2" id="KW-1185">Reference proteome</keyword>
<accession>A0A833SFU4</accession>